<dbReference type="AlphaFoldDB" id="A0A562U273"/>
<comment type="caution">
    <text evidence="1">The sequence shown here is derived from an EMBL/GenBank/DDBJ whole genome shotgun (WGS) entry which is preliminary data.</text>
</comment>
<dbReference type="Gene3D" id="3.90.550.10">
    <property type="entry name" value="Spore Coat Polysaccharide Biosynthesis Protein SpsA, Chain A"/>
    <property type="match status" value="1"/>
</dbReference>
<dbReference type="RefSeq" id="WP_144912722.1">
    <property type="nucleotide sequence ID" value="NZ_VLLI01000006.1"/>
</dbReference>
<dbReference type="SUPFAM" id="SSF53448">
    <property type="entry name" value="Nucleotide-diphospho-sugar transferases"/>
    <property type="match status" value="1"/>
</dbReference>
<dbReference type="EMBL" id="VLLI01000006">
    <property type="protein sequence ID" value="TWI99951.1"/>
    <property type="molecule type" value="Genomic_DNA"/>
</dbReference>
<protein>
    <recommendedName>
        <fullName evidence="3">Nucleotide-diphospho-sugar transferase</fullName>
    </recommendedName>
</protein>
<accession>A0A562U273</accession>
<dbReference type="Proteomes" id="UP000317010">
    <property type="component" value="Unassembled WGS sequence"/>
</dbReference>
<evidence type="ECO:0000313" key="1">
    <source>
        <dbReference type="EMBL" id="TWI99951.1"/>
    </source>
</evidence>
<evidence type="ECO:0000313" key="2">
    <source>
        <dbReference type="Proteomes" id="UP000317010"/>
    </source>
</evidence>
<organism evidence="1 2">
    <name type="scientific">Mucilaginibacter frigoritolerans</name>
    <dbReference type="NCBI Taxonomy" id="652788"/>
    <lineage>
        <taxon>Bacteria</taxon>
        <taxon>Pseudomonadati</taxon>
        <taxon>Bacteroidota</taxon>
        <taxon>Sphingobacteriia</taxon>
        <taxon>Sphingobacteriales</taxon>
        <taxon>Sphingobacteriaceae</taxon>
        <taxon>Mucilaginibacter</taxon>
    </lineage>
</organism>
<sequence>MSSLYNTHYQTKSAVLFVIFNRPDTTFKVFEQIKAAKPKRLYIAADAPRENVLEDELLCKQARSVADSIDWECEVKTLFNEKNKGCKDGVSAAVDWFFTNEEEGIVLEDDCLPANSFFKFCDTLLEKYRDDTRIRHITGCNLQDGKKWGNASYYFANRTHVWGWASWRRVWKDYDKSLNNYNEQEVKDQINNIYNDSLIVTCWVEIFHAMKAGKINSWAFPLDFVNFFNNGLTIIPNENLISNIGFGANATHTTAEDNIFANVPLSEINEITHPVFILPEKNADRFTMNIEFSIEAKKKKENSFKRKAKRFAKSILKQAAIFSLS</sequence>
<dbReference type="InterPro" id="IPR029044">
    <property type="entry name" value="Nucleotide-diphossugar_trans"/>
</dbReference>
<proteinExistence type="predicted"/>
<dbReference type="OrthoDB" id="9785375at2"/>
<evidence type="ECO:0008006" key="3">
    <source>
        <dbReference type="Google" id="ProtNLM"/>
    </source>
</evidence>
<keyword evidence="2" id="KW-1185">Reference proteome</keyword>
<name>A0A562U273_9SPHI</name>
<gene>
    <name evidence="1" type="ORF">JN11_02367</name>
</gene>
<reference evidence="1 2" key="1">
    <citation type="submission" date="2019-07" db="EMBL/GenBank/DDBJ databases">
        <title>Genomic Encyclopedia of Archaeal and Bacterial Type Strains, Phase II (KMG-II): from individual species to whole genera.</title>
        <authorList>
            <person name="Goeker M."/>
        </authorList>
    </citation>
    <scope>NUCLEOTIDE SEQUENCE [LARGE SCALE GENOMIC DNA]</scope>
    <source>
        <strain evidence="1 2">ATCC BAA-1854</strain>
    </source>
</reference>